<protein>
    <recommendedName>
        <fullName evidence="2">Purple acid phosphatase N-terminal domain-containing protein</fullName>
    </recommendedName>
</protein>
<reference evidence="3 4" key="1">
    <citation type="journal article" date="2016" name="Environ. Microbiol.">
        <title>Genomic resolution of a cold subsurface aquifer community provides metabolic insights for novel microbes adapted to high CO concentrations.</title>
        <authorList>
            <person name="Probst A.J."/>
            <person name="Castelle C.J."/>
            <person name="Singh A."/>
            <person name="Brown C.T."/>
            <person name="Anantharaman K."/>
            <person name="Sharon I."/>
            <person name="Hug L.A."/>
            <person name="Burstein D."/>
            <person name="Emerson J.B."/>
            <person name="Thomas B.C."/>
            <person name="Banfield J.F."/>
        </authorList>
    </citation>
    <scope>NUCLEOTIDE SEQUENCE [LARGE SCALE GENOMIC DNA]</scope>
    <source>
        <strain evidence="3">CG2_30_33_16</strain>
    </source>
</reference>
<gene>
    <name evidence="3" type="ORF">AUK04_04885</name>
</gene>
<proteinExistence type="predicted"/>
<accession>A0A1J5HKI2</accession>
<dbReference type="GO" id="GO:0046872">
    <property type="term" value="F:metal ion binding"/>
    <property type="evidence" value="ECO:0007669"/>
    <property type="project" value="InterPro"/>
</dbReference>
<dbReference type="Proteomes" id="UP000183758">
    <property type="component" value="Unassembled WGS sequence"/>
</dbReference>
<evidence type="ECO:0000256" key="1">
    <source>
        <dbReference type="SAM" id="Phobius"/>
    </source>
</evidence>
<evidence type="ECO:0000313" key="4">
    <source>
        <dbReference type="Proteomes" id="UP000183758"/>
    </source>
</evidence>
<dbReference type="Gene3D" id="2.60.40.380">
    <property type="entry name" value="Purple acid phosphatase-like, N-terminal"/>
    <property type="match status" value="1"/>
</dbReference>
<keyword evidence="1" id="KW-0812">Transmembrane</keyword>
<dbReference type="SUPFAM" id="SSF49363">
    <property type="entry name" value="Purple acid phosphatase, N-terminal domain"/>
    <property type="match status" value="1"/>
</dbReference>
<sequence length="427" mass="47953">MYYSHLFFKQRRKISRSLIMSALVSVFLCVLIILVRPSIPSRATNPSFITLQPVNIKSTQIGLFWQTNESLSGVIKYGKDFNNLNKLAIDERDLESKLPGKFYSHYMMLKNLEPNTTYYYQTFYNGIYSQIDKIKTPNIVKDIASSKPIYGTILQLNNQPSQNTIILFEMEGFLPLVTISKLSGEWLLSIEQFIARKNEDIQLETWNENSLFTIKIIDENGTMSIVTGTFMALNNNNNSFIIGNNYNLVEEGNVKGAQTEKILSKNNIDIIYPKEDSIIPAQSPLLKGLALPLKEVYISINSQPQYNFRIQTNNKGEWKNIISPSVQAGRYVITMKTEDEKGNTVTLMRNFSIAKSGEQILGTATPEASPTLDVNPIIPTEVPTIFITSPTEIPTATPPVTGQMQTIHLFLMSAVVLIIGAGLVLAF</sequence>
<dbReference type="Pfam" id="PF16656">
    <property type="entry name" value="Pur_ac_phosph_N"/>
    <property type="match status" value="1"/>
</dbReference>
<keyword evidence="1" id="KW-1133">Transmembrane helix</keyword>
<feature type="domain" description="Purple acid phosphatase N-terminal" evidence="2">
    <location>
        <begin position="46"/>
        <end position="135"/>
    </location>
</feature>
<dbReference type="GO" id="GO:0003993">
    <property type="term" value="F:acid phosphatase activity"/>
    <property type="evidence" value="ECO:0007669"/>
    <property type="project" value="InterPro"/>
</dbReference>
<name>A0A1J5HKI2_9BACT</name>
<dbReference type="EMBL" id="MNZM01000117">
    <property type="protein sequence ID" value="OIP82330.1"/>
    <property type="molecule type" value="Genomic_DNA"/>
</dbReference>
<feature type="transmembrane region" description="Helical" evidence="1">
    <location>
        <begin position="407"/>
        <end position="426"/>
    </location>
</feature>
<dbReference type="InterPro" id="IPR008963">
    <property type="entry name" value="Purple_acid_Pase-like_N"/>
</dbReference>
<dbReference type="AlphaFoldDB" id="A0A1J5HKI2"/>
<comment type="caution">
    <text evidence="3">The sequence shown here is derived from an EMBL/GenBank/DDBJ whole genome shotgun (WGS) entry which is preliminary data.</text>
</comment>
<dbReference type="InterPro" id="IPR015914">
    <property type="entry name" value="PAPs_N"/>
</dbReference>
<evidence type="ECO:0000259" key="2">
    <source>
        <dbReference type="Pfam" id="PF16656"/>
    </source>
</evidence>
<keyword evidence="1" id="KW-0472">Membrane</keyword>
<evidence type="ECO:0000313" key="3">
    <source>
        <dbReference type="EMBL" id="OIP82330.1"/>
    </source>
</evidence>
<organism evidence="3 4">
    <name type="scientific">Candidatus Roizmanbacteria bacterium CG2_30_33_16</name>
    <dbReference type="NCBI Taxonomy" id="1805340"/>
    <lineage>
        <taxon>Bacteria</taxon>
        <taxon>Candidatus Roizmaniibacteriota</taxon>
    </lineage>
</organism>